<evidence type="ECO:0000313" key="4">
    <source>
        <dbReference type="Proteomes" id="UP000177354"/>
    </source>
</evidence>
<dbReference type="NCBIfam" id="NF004051">
    <property type="entry name" value="PRK05571.1"/>
    <property type="match status" value="1"/>
</dbReference>
<dbReference type="PANTHER" id="PTHR30345:SF0">
    <property type="entry name" value="DNA DAMAGE-REPAIR_TOLERATION PROTEIN DRT102"/>
    <property type="match status" value="1"/>
</dbReference>
<dbReference type="SUPFAM" id="SSF89623">
    <property type="entry name" value="Ribose/Galactose isomerase RpiB/AlsB"/>
    <property type="match status" value="1"/>
</dbReference>
<evidence type="ECO:0000313" key="3">
    <source>
        <dbReference type="EMBL" id="OGG05586.1"/>
    </source>
</evidence>
<dbReference type="PANTHER" id="PTHR30345">
    <property type="entry name" value="RIBOSE-5-PHOSPHATE ISOMERASE B"/>
    <property type="match status" value="1"/>
</dbReference>
<gene>
    <name evidence="3" type="ORF">A2777_03400</name>
</gene>
<evidence type="ECO:0000256" key="2">
    <source>
        <dbReference type="PIRSR" id="PIRSR005384-1"/>
    </source>
</evidence>
<dbReference type="InterPro" id="IPR036569">
    <property type="entry name" value="RpiB_LacA_LacB_sf"/>
</dbReference>
<dbReference type="NCBIfam" id="TIGR00689">
    <property type="entry name" value="rpiB_lacA_lacB"/>
    <property type="match status" value="1"/>
</dbReference>
<dbReference type="Gene3D" id="3.40.1400.10">
    <property type="entry name" value="Sugar-phosphate isomerase, RpiB/LacA/LacB"/>
    <property type="match status" value="1"/>
</dbReference>
<evidence type="ECO:0000256" key="1">
    <source>
        <dbReference type="ARBA" id="ARBA00008754"/>
    </source>
</evidence>
<dbReference type="GO" id="GO:0019316">
    <property type="term" value="P:D-allose catabolic process"/>
    <property type="evidence" value="ECO:0007669"/>
    <property type="project" value="TreeGrafter"/>
</dbReference>
<organism evidence="3 4">
    <name type="scientific">Candidatus Gottesmanbacteria bacterium RIFCSPHIGHO2_01_FULL_40_15</name>
    <dbReference type="NCBI Taxonomy" id="1798376"/>
    <lineage>
        <taxon>Bacteria</taxon>
        <taxon>Candidatus Gottesmaniibacteriota</taxon>
    </lineage>
</organism>
<dbReference type="PIRSF" id="PIRSF005384">
    <property type="entry name" value="RpiB_LacA_B"/>
    <property type="match status" value="1"/>
</dbReference>
<sequence>MIFLGADHGGYHLKEKLKKWLKEWELVYEDLGNTDFDKDDDYPRYAFAVAESVANEEKKGKEYPYPWNKRPKGILICRSAIGMVIAANKIKGAKAGAAYNERMAKLSREHNDANILALSEDLVDEILIIRILKTWLDTEFSGEDRHKRRIRQIGEYEVKIQNSNNK</sequence>
<protein>
    <recommendedName>
        <fullName evidence="5">Ribose-5-phosphate isomerase</fullName>
    </recommendedName>
</protein>
<dbReference type="EMBL" id="MFJF01000029">
    <property type="protein sequence ID" value="OGG05586.1"/>
    <property type="molecule type" value="Genomic_DNA"/>
</dbReference>
<comment type="similarity">
    <text evidence="1">Belongs to the LacAB/RpiB family.</text>
</comment>
<dbReference type="Proteomes" id="UP000177354">
    <property type="component" value="Unassembled WGS sequence"/>
</dbReference>
<dbReference type="AlphaFoldDB" id="A0A1F5YZL9"/>
<evidence type="ECO:0008006" key="5">
    <source>
        <dbReference type="Google" id="ProtNLM"/>
    </source>
</evidence>
<dbReference type="InterPro" id="IPR003500">
    <property type="entry name" value="RpiB_LacA_LacB"/>
</dbReference>
<name>A0A1F5YZL9_9BACT</name>
<proteinExistence type="inferred from homology"/>
<dbReference type="Pfam" id="PF02502">
    <property type="entry name" value="LacAB_rpiB"/>
    <property type="match status" value="1"/>
</dbReference>
<accession>A0A1F5YZL9</accession>
<dbReference type="GO" id="GO:0009052">
    <property type="term" value="P:pentose-phosphate shunt, non-oxidative branch"/>
    <property type="evidence" value="ECO:0007669"/>
    <property type="project" value="TreeGrafter"/>
</dbReference>
<comment type="caution">
    <text evidence="3">The sequence shown here is derived from an EMBL/GenBank/DDBJ whole genome shotgun (WGS) entry which is preliminary data.</text>
</comment>
<dbReference type="GO" id="GO:0004751">
    <property type="term" value="F:ribose-5-phosphate isomerase activity"/>
    <property type="evidence" value="ECO:0007669"/>
    <property type="project" value="TreeGrafter"/>
</dbReference>
<reference evidence="3 4" key="1">
    <citation type="journal article" date="2016" name="Nat. Commun.">
        <title>Thousands of microbial genomes shed light on interconnected biogeochemical processes in an aquifer system.</title>
        <authorList>
            <person name="Anantharaman K."/>
            <person name="Brown C.T."/>
            <person name="Hug L.A."/>
            <person name="Sharon I."/>
            <person name="Castelle C.J."/>
            <person name="Probst A.J."/>
            <person name="Thomas B.C."/>
            <person name="Singh A."/>
            <person name="Wilkins M.J."/>
            <person name="Karaoz U."/>
            <person name="Brodie E.L."/>
            <person name="Williams K.H."/>
            <person name="Hubbard S.S."/>
            <person name="Banfield J.F."/>
        </authorList>
    </citation>
    <scope>NUCLEOTIDE SEQUENCE [LARGE SCALE GENOMIC DNA]</scope>
</reference>
<feature type="active site" description="Proton acceptor" evidence="2">
    <location>
        <position position="77"/>
    </location>
</feature>
<feature type="active site" description="Proton donor" evidence="2">
    <location>
        <position position="110"/>
    </location>
</feature>